<dbReference type="GO" id="GO:0016301">
    <property type="term" value="F:kinase activity"/>
    <property type="evidence" value="ECO:0007669"/>
    <property type="project" value="UniProtKB-KW"/>
</dbReference>
<protein>
    <submittedName>
        <fullName evidence="2">Predicted kinase, aminoglycoside phosphotransferase (APT) family</fullName>
    </submittedName>
</protein>
<dbReference type="InterPro" id="IPR011009">
    <property type="entry name" value="Kinase-like_dom_sf"/>
</dbReference>
<dbReference type="Gene3D" id="3.90.1200.10">
    <property type="match status" value="1"/>
</dbReference>
<accession>A0A1N7KS74</accession>
<dbReference type="Proteomes" id="UP000187608">
    <property type="component" value="Unassembled WGS sequence"/>
</dbReference>
<evidence type="ECO:0000313" key="3">
    <source>
        <dbReference type="Proteomes" id="UP000187608"/>
    </source>
</evidence>
<organism evidence="2 3">
    <name type="scientific">Salimicrobium flavidum</name>
    <dbReference type="NCBI Taxonomy" id="570947"/>
    <lineage>
        <taxon>Bacteria</taxon>
        <taxon>Bacillati</taxon>
        <taxon>Bacillota</taxon>
        <taxon>Bacilli</taxon>
        <taxon>Bacillales</taxon>
        <taxon>Bacillaceae</taxon>
        <taxon>Salimicrobium</taxon>
    </lineage>
</organism>
<dbReference type="AlphaFoldDB" id="A0A1N7KS74"/>
<gene>
    <name evidence="2" type="ORF">SAMN05421687_11716</name>
</gene>
<feature type="domain" description="Aminoglycoside phosphotransferase" evidence="1">
    <location>
        <begin position="18"/>
        <end position="240"/>
    </location>
</feature>
<dbReference type="RefSeq" id="WP_076560767.1">
    <property type="nucleotide sequence ID" value="NZ_FTOC01000017.1"/>
</dbReference>
<evidence type="ECO:0000313" key="2">
    <source>
        <dbReference type="EMBL" id="SIS64463.1"/>
    </source>
</evidence>
<dbReference type="InterPro" id="IPR002575">
    <property type="entry name" value="Aminoglycoside_PTrfase"/>
</dbReference>
<dbReference type="SUPFAM" id="SSF56112">
    <property type="entry name" value="Protein kinase-like (PK-like)"/>
    <property type="match status" value="1"/>
</dbReference>
<sequence>MENRVLERIPHVKEAETVTKLTKGFSYDEKYIIDETYLLRMFAKENSPSRKREFETLHQLSTYSDYVPKAIAFDTLKDSGKSYMILSYVPGTDAENVLGNLTEEEQYSAGVKAGEELKKIHTLHAPSDYPSWYTIKKRKMDKYLREFQQVDVDEGLKSMLENYIKEREFLMENRPSTFQHDDFHPSNILIENKRLSGVIDFQRMDWGDPVHDLQKLGFFSKQVSIPFTRGILDGYHEGEEISEFFWKLFTFYSAVHIVSALVWGKKRSQEQYKLLFDRSLEVICDHDEFKCIVPKWYKEKG</sequence>
<dbReference type="PANTHER" id="PTHR41283:SF1">
    <property type="entry name" value="AMINOGLYCOSIDE PHOSPHOTRANSFERASE DOMAIN-CONTAINING PROTEIN"/>
    <property type="match status" value="1"/>
</dbReference>
<reference evidence="3" key="1">
    <citation type="submission" date="2017-01" db="EMBL/GenBank/DDBJ databases">
        <authorList>
            <person name="Varghese N."/>
            <person name="Submissions S."/>
        </authorList>
    </citation>
    <scope>NUCLEOTIDE SEQUENCE [LARGE SCALE GENOMIC DNA]</scope>
    <source>
        <strain evidence="3">DSM 23127</strain>
    </source>
</reference>
<dbReference type="PANTHER" id="PTHR41283">
    <property type="entry name" value="AMINOGLYCOSIDE PHOSPHOTRANSFERASE"/>
    <property type="match status" value="1"/>
</dbReference>
<dbReference type="Pfam" id="PF01636">
    <property type="entry name" value="APH"/>
    <property type="match status" value="1"/>
</dbReference>
<name>A0A1N7KS74_9BACI</name>
<dbReference type="STRING" id="570947.SAMN05421687_11716"/>
<dbReference type="EMBL" id="FTOC01000017">
    <property type="protein sequence ID" value="SIS64463.1"/>
    <property type="molecule type" value="Genomic_DNA"/>
</dbReference>
<keyword evidence="3" id="KW-1185">Reference proteome</keyword>
<keyword evidence="2" id="KW-0808">Transferase</keyword>
<keyword evidence="2" id="KW-0418">Kinase</keyword>
<dbReference type="OrthoDB" id="334783at2"/>
<evidence type="ECO:0000259" key="1">
    <source>
        <dbReference type="Pfam" id="PF01636"/>
    </source>
</evidence>
<proteinExistence type="predicted"/>